<gene>
    <name evidence="2" type="ORF">E37-7F_39</name>
</gene>
<dbReference type="PANTHER" id="PTHR37302:SF3">
    <property type="entry name" value="DAMAGE-INDUCIBLE PROTEIN DINB"/>
    <property type="match status" value="1"/>
</dbReference>
<dbReference type="AlphaFoldDB" id="G9BAR6"/>
<dbReference type="InterPro" id="IPR034660">
    <property type="entry name" value="DinB/YfiT-like"/>
</dbReference>
<name>G9BAR6_9ARCH</name>
<dbReference type="GO" id="GO:0046872">
    <property type="term" value="F:metal ion binding"/>
    <property type="evidence" value="ECO:0007669"/>
    <property type="project" value="UniProtKB-KW"/>
</dbReference>
<organism evidence="2">
    <name type="scientific">uncultured marine crenarchaeote E37-7F</name>
    <dbReference type="NCBI Taxonomy" id="907717"/>
    <lineage>
        <taxon>Archaea</taxon>
        <taxon>Candidatus Bathyarchaeota</taxon>
        <taxon>environmental samples</taxon>
    </lineage>
</organism>
<dbReference type="EMBL" id="HQ214611">
    <property type="protein sequence ID" value="ADQ54422.1"/>
    <property type="molecule type" value="Genomic_DNA"/>
</dbReference>
<protein>
    <submittedName>
        <fullName evidence="2">DinB domain protein</fullName>
    </submittedName>
</protein>
<dbReference type="Gene3D" id="1.20.120.450">
    <property type="entry name" value="dinb family like domain"/>
    <property type="match status" value="1"/>
</dbReference>
<evidence type="ECO:0000313" key="2">
    <source>
        <dbReference type="EMBL" id="ADQ54422.1"/>
    </source>
</evidence>
<dbReference type="SUPFAM" id="SSF109854">
    <property type="entry name" value="DinB/YfiT-like putative metalloenzymes"/>
    <property type="match status" value="1"/>
</dbReference>
<dbReference type="InterPro" id="IPR007837">
    <property type="entry name" value="DinB"/>
</dbReference>
<reference evidence="2" key="1">
    <citation type="journal article" date="2012" name="Environ. Microbiol.">
        <title>Genetic structure of three fosmid-fragments encoding 16S rRNA genes of the Miscellaneous Crenarchaeotic Group (MCG): implications for physiology and evolution of marine sedimentary archaea.</title>
        <authorList>
            <person name="Li P.Y."/>
            <person name="Xie B.B."/>
            <person name="Zhang X.Y."/>
            <person name="Qin Q.L."/>
            <person name="Dang H.Y."/>
            <person name="Wang X.M."/>
            <person name="Chen X.L."/>
            <person name="Yu J."/>
            <person name="Zhang Y.Z."/>
        </authorList>
    </citation>
    <scope>NUCLEOTIDE SEQUENCE</scope>
</reference>
<keyword evidence="1" id="KW-0479">Metal-binding</keyword>
<accession>G9BAR6</accession>
<evidence type="ECO:0000256" key="1">
    <source>
        <dbReference type="ARBA" id="ARBA00022723"/>
    </source>
</evidence>
<sequence length="167" mass="20233">MINFRGKCEKMVDIMKFLEYNEEVRHRYFNTLVGLSWEEMVKNREASFHSLRNIFVHTLNAINYWLDFLQNEKQYVRRQFIEYKNIEDVRRYMEHVEARLQKYVTSLTQEDLKRVYTTINDLGNSVKICVEDVLIHLVEEEIHHRGELIALLWQIGVKPPIMGWKNL</sequence>
<dbReference type="Pfam" id="PF05163">
    <property type="entry name" value="DinB"/>
    <property type="match status" value="1"/>
</dbReference>
<dbReference type="PANTHER" id="PTHR37302">
    <property type="entry name" value="SLR1116 PROTEIN"/>
    <property type="match status" value="1"/>
</dbReference>
<proteinExistence type="predicted"/>